<comment type="caution">
    <text evidence="2">The sequence shown here is derived from an EMBL/GenBank/DDBJ whole genome shotgun (WGS) entry which is preliminary data.</text>
</comment>
<sequence length="227" mass="22788">MDGRADGGAESAEDAAGPTLTVSEDEARACAARLEPMAASFPDPTEALYLRRLGETAFQVWAPRGTTPDAPLQPWCITTLTAIAETSFLDATNRATVMKLVAGAGPEPPPARAAAPAPEATPAPAPTVVLEETEEAAPRGLPAAFQRLPPRGGRSAPTVGIPVAADGGGLPDAVSAGAAACRAEGGQPTAVFTRLTGEALAAACRRPDGTETPLPALAAHLGATAAR</sequence>
<accession>A0A7W6WJ83</accession>
<dbReference type="Proteomes" id="UP000555728">
    <property type="component" value="Unassembled WGS sequence"/>
</dbReference>
<name>A0A7W6WJ83_9PROT</name>
<gene>
    <name evidence="2" type="ORF">GGD88_000640</name>
</gene>
<feature type="region of interest" description="Disordered" evidence="1">
    <location>
        <begin position="1"/>
        <end position="22"/>
    </location>
</feature>
<organism evidence="2 3">
    <name type="scientific">Roseospira goensis</name>
    <dbReference type="NCBI Taxonomy" id="391922"/>
    <lineage>
        <taxon>Bacteria</taxon>
        <taxon>Pseudomonadati</taxon>
        <taxon>Pseudomonadota</taxon>
        <taxon>Alphaproteobacteria</taxon>
        <taxon>Rhodospirillales</taxon>
        <taxon>Rhodospirillaceae</taxon>
        <taxon>Roseospira</taxon>
    </lineage>
</organism>
<evidence type="ECO:0000313" key="2">
    <source>
        <dbReference type="EMBL" id="MBB4284926.1"/>
    </source>
</evidence>
<feature type="compositionally biased region" description="Low complexity" evidence="1">
    <location>
        <begin position="8"/>
        <end position="17"/>
    </location>
</feature>
<dbReference type="RefSeq" id="WP_184431656.1">
    <property type="nucleotide sequence ID" value="NZ_JACIGI010000004.1"/>
</dbReference>
<dbReference type="AlphaFoldDB" id="A0A7W6WJ83"/>
<proteinExistence type="predicted"/>
<dbReference type="EMBL" id="JACIGI010000004">
    <property type="protein sequence ID" value="MBB4284926.1"/>
    <property type="molecule type" value="Genomic_DNA"/>
</dbReference>
<protein>
    <submittedName>
        <fullName evidence="2">Uncharacterized protein</fullName>
    </submittedName>
</protein>
<keyword evidence="3" id="KW-1185">Reference proteome</keyword>
<evidence type="ECO:0000256" key="1">
    <source>
        <dbReference type="SAM" id="MobiDB-lite"/>
    </source>
</evidence>
<reference evidence="2 3" key="1">
    <citation type="submission" date="2020-08" db="EMBL/GenBank/DDBJ databases">
        <title>Genome sequencing of Purple Non-Sulfur Bacteria from various extreme environments.</title>
        <authorList>
            <person name="Mayer M."/>
        </authorList>
    </citation>
    <scope>NUCLEOTIDE SEQUENCE [LARGE SCALE GENOMIC DNA]</scope>
    <source>
        <strain evidence="2 3">JA135</strain>
    </source>
</reference>
<evidence type="ECO:0000313" key="3">
    <source>
        <dbReference type="Proteomes" id="UP000555728"/>
    </source>
</evidence>